<dbReference type="Proteomes" id="UP000248706">
    <property type="component" value="Unassembled WGS sequence"/>
</dbReference>
<dbReference type="SMART" id="SM00354">
    <property type="entry name" value="HTH_LACI"/>
    <property type="match status" value="1"/>
</dbReference>
<dbReference type="Gene3D" id="3.40.50.2300">
    <property type="match status" value="2"/>
</dbReference>
<evidence type="ECO:0000256" key="3">
    <source>
        <dbReference type="ARBA" id="ARBA00023163"/>
    </source>
</evidence>
<keyword evidence="1" id="KW-0805">Transcription regulation</keyword>
<evidence type="ECO:0000259" key="5">
    <source>
        <dbReference type="PROSITE" id="PS50943"/>
    </source>
</evidence>
<dbReference type="AlphaFoldDB" id="A0A328VIT2"/>
<dbReference type="InterPro" id="IPR000843">
    <property type="entry name" value="HTH_LacI"/>
</dbReference>
<dbReference type="Pfam" id="PF00356">
    <property type="entry name" value="LacI"/>
    <property type="match status" value="1"/>
</dbReference>
<dbReference type="CDD" id="cd06267">
    <property type="entry name" value="PBP1_LacI_sugar_binding-like"/>
    <property type="match status" value="1"/>
</dbReference>
<name>A0A328VIT2_9CHLR</name>
<evidence type="ECO:0000313" key="6">
    <source>
        <dbReference type="EMBL" id="RAQ94984.1"/>
    </source>
</evidence>
<dbReference type="GO" id="GO:0000976">
    <property type="term" value="F:transcription cis-regulatory region binding"/>
    <property type="evidence" value="ECO:0007669"/>
    <property type="project" value="TreeGrafter"/>
</dbReference>
<dbReference type="OrthoDB" id="2831239at2"/>
<dbReference type="InterPro" id="IPR046335">
    <property type="entry name" value="LacI/GalR-like_sensor"/>
</dbReference>
<keyword evidence="7" id="KW-1185">Reference proteome</keyword>
<feature type="domain" description="HTH cro/C1-type" evidence="5">
    <location>
        <begin position="4"/>
        <end position="35"/>
    </location>
</feature>
<dbReference type="PROSITE" id="PS50932">
    <property type="entry name" value="HTH_LACI_2"/>
    <property type="match status" value="1"/>
</dbReference>
<sequence length="363" mass="39322">MKPKVTIEDIARLAGVSKATVSRVLNERSNVKAETRERVLRVMQEQGFVPSLAAAGLAGGRSRLVGVLTPPFTQPTVPEILRGVAEAIEHTDYEIVLYSTNAGQSPTTIVNRILALGLTSCLLVIQPGPLTPRLLQLASQGLPVVVIDDQGPPPELPSVGIDNRVSAYQATMHLIRLGYRRIAHLQGPAEFRCAQERYQGYRQALDDAGLPFDPALVFNGTFETASGRACAVALATLPLAERPEAIFIANDQMAFGFLSAAEALGLRIPQDLAVVGFDDIPLSAHVRPTLTTIKQPFYEMGRNAVELLLSLLHGPAMQPVAGAEDGYQPPIRIQLPTRLVIRESCGALTLHRRQEQEHSLSDE</sequence>
<organism evidence="6 7">
    <name type="scientific">Thermogemmatispora tikiterensis</name>
    <dbReference type="NCBI Taxonomy" id="1825093"/>
    <lineage>
        <taxon>Bacteria</taxon>
        <taxon>Bacillati</taxon>
        <taxon>Chloroflexota</taxon>
        <taxon>Ktedonobacteria</taxon>
        <taxon>Thermogemmatisporales</taxon>
        <taxon>Thermogemmatisporaceae</taxon>
        <taxon>Thermogemmatispora</taxon>
    </lineage>
</organism>
<dbReference type="PANTHER" id="PTHR30146">
    <property type="entry name" value="LACI-RELATED TRANSCRIPTIONAL REPRESSOR"/>
    <property type="match status" value="1"/>
</dbReference>
<dbReference type="InterPro" id="IPR028082">
    <property type="entry name" value="Peripla_BP_I"/>
</dbReference>
<proteinExistence type="predicted"/>
<dbReference type="SUPFAM" id="SSF47413">
    <property type="entry name" value="lambda repressor-like DNA-binding domains"/>
    <property type="match status" value="1"/>
</dbReference>
<dbReference type="InterPro" id="IPR001387">
    <property type="entry name" value="Cro/C1-type_HTH"/>
</dbReference>
<reference evidence="6 7" key="1">
    <citation type="submission" date="2016-08" db="EMBL/GenBank/DDBJ databases">
        <title>Analysis of Carbohydrate Active Enzymes in Thermogemmatispora T81 Reveals Carbohydrate Degradation Ability.</title>
        <authorList>
            <person name="Tomazini A."/>
            <person name="Lal S."/>
            <person name="Stott M."/>
            <person name="Henrissat B."/>
            <person name="Polikarpov I."/>
            <person name="Sparling R."/>
            <person name="Levin D.B."/>
        </authorList>
    </citation>
    <scope>NUCLEOTIDE SEQUENCE [LARGE SCALE GENOMIC DNA]</scope>
    <source>
        <strain evidence="6 7">T81</strain>
    </source>
</reference>
<dbReference type="PROSITE" id="PS00356">
    <property type="entry name" value="HTH_LACI_1"/>
    <property type="match status" value="1"/>
</dbReference>
<keyword evidence="3" id="KW-0804">Transcription</keyword>
<dbReference type="EMBL" id="MCIF01000002">
    <property type="protein sequence ID" value="RAQ94984.1"/>
    <property type="molecule type" value="Genomic_DNA"/>
</dbReference>
<evidence type="ECO:0000313" key="7">
    <source>
        <dbReference type="Proteomes" id="UP000248706"/>
    </source>
</evidence>
<evidence type="ECO:0000256" key="1">
    <source>
        <dbReference type="ARBA" id="ARBA00023015"/>
    </source>
</evidence>
<evidence type="ECO:0000256" key="2">
    <source>
        <dbReference type="ARBA" id="ARBA00023125"/>
    </source>
</evidence>
<dbReference type="CDD" id="cd01392">
    <property type="entry name" value="HTH_LacI"/>
    <property type="match status" value="1"/>
</dbReference>
<evidence type="ECO:0000259" key="4">
    <source>
        <dbReference type="PROSITE" id="PS50932"/>
    </source>
</evidence>
<dbReference type="PROSITE" id="PS50943">
    <property type="entry name" value="HTH_CROC1"/>
    <property type="match status" value="1"/>
</dbReference>
<comment type="caution">
    <text evidence="6">The sequence shown here is derived from an EMBL/GenBank/DDBJ whole genome shotgun (WGS) entry which is preliminary data.</text>
</comment>
<protein>
    <submittedName>
        <fullName evidence="6">Uncharacterized protein</fullName>
    </submittedName>
</protein>
<dbReference type="PANTHER" id="PTHR30146:SF153">
    <property type="entry name" value="LACTOSE OPERON REPRESSOR"/>
    <property type="match status" value="1"/>
</dbReference>
<accession>A0A328VIT2</accession>
<dbReference type="InterPro" id="IPR010982">
    <property type="entry name" value="Lambda_DNA-bd_dom_sf"/>
</dbReference>
<dbReference type="GO" id="GO:0003700">
    <property type="term" value="F:DNA-binding transcription factor activity"/>
    <property type="evidence" value="ECO:0007669"/>
    <property type="project" value="TreeGrafter"/>
</dbReference>
<gene>
    <name evidence="6" type="ORF">A4R35_05510</name>
</gene>
<dbReference type="Pfam" id="PF13377">
    <property type="entry name" value="Peripla_BP_3"/>
    <property type="match status" value="1"/>
</dbReference>
<dbReference type="SUPFAM" id="SSF53822">
    <property type="entry name" value="Periplasmic binding protein-like I"/>
    <property type="match status" value="1"/>
</dbReference>
<dbReference type="RefSeq" id="WP_112427337.1">
    <property type="nucleotide sequence ID" value="NZ_MCIF01000002.1"/>
</dbReference>
<dbReference type="Gene3D" id="1.10.260.40">
    <property type="entry name" value="lambda repressor-like DNA-binding domains"/>
    <property type="match status" value="1"/>
</dbReference>
<feature type="domain" description="HTH lacI-type" evidence="4">
    <location>
        <begin position="5"/>
        <end position="59"/>
    </location>
</feature>
<dbReference type="PRINTS" id="PR00036">
    <property type="entry name" value="HTHLACI"/>
</dbReference>
<keyword evidence="2" id="KW-0238">DNA-binding</keyword>